<dbReference type="GO" id="GO:0016020">
    <property type="term" value="C:membrane"/>
    <property type="evidence" value="ECO:0007669"/>
    <property type="project" value="InterPro"/>
</dbReference>
<dbReference type="GO" id="GO:0047355">
    <property type="term" value="F:CDP-glycerol glycerophosphotransferase activity"/>
    <property type="evidence" value="ECO:0007669"/>
    <property type="project" value="InterPro"/>
</dbReference>
<dbReference type="PANTHER" id="PTHR22916:SF3">
    <property type="entry name" value="UDP-GLCNAC:BETAGAL BETA-1,3-N-ACETYLGLUCOSAMINYLTRANSFERASE-LIKE PROTEIN 1"/>
    <property type="match status" value="1"/>
</dbReference>
<proteinExistence type="predicted"/>
<name>A0A2R4FYC1_ACTPL</name>
<accession>A0A2R4FYC1</accession>
<evidence type="ECO:0000259" key="1">
    <source>
        <dbReference type="Pfam" id="PF00535"/>
    </source>
</evidence>
<gene>
    <name evidence="3" type="primary">cps18B</name>
</gene>
<dbReference type="EMBL" id="MG780423">
    <property type="protein sequence ID" value="AVT42490.1"/>
    <property type="molecule type" value="Genomic_DNA"/>
</dbReference>
<dbReference type="GO" id="GO:0016758">
    <property type="term" value="F:hexosyltransferase activity"/>
    <property type="evidence" value="ECO:0007669"/>
    <property type="project" value="UniProtKB-ARBA"/>
</dbReference>
<protein>
    <submittedName>
        <fullName evidence="3">Capsular polysaccharide biosynthesis protein Cps18B</fullName>
    </submittedName>
</protein>
<dbReference type="AlphaFoldDB" id="A0A2R4FYC1"/>
<feature type="domain" description="Glycosyltransferase 2-like" evidence="1">
    <location>
        <begin position="46"/>
        <end position="185"/>
    </location>
</feature>
<dbReference type="InterPro" id="IPR043148">
    <property type="entry name" value="TagF_C"/>
</dbReference>
<dbReference type="SUPFAM" id="SSF53448">
    <property type="entry name" value="Nucleotide-diphospho-sugar transferases"/>
    <property type="match status" value="1"/>
</dbReference>
<dbReference type="Gene3D" id="3.90.550.10">
    <property type="entry name" value="Spore Coat Polysaccharide Biosynthesis Protein SpsA, Chain A"/>
    <property type="match status" value="1"/>
</dbReference>
<sequence>MNKVKRKFRKLLRDPKLFFSDMYLKHNSKLKKFDTRKHTSQYQYAIISAVYNAEKYLNDYFHSIVNQSLDFEKHIHIICVDDGSTDSSAEIIKSWQQKYPKNITYIYKKNGGQGSARNVGLKHLKADWVDFMDSDDFLDKDYFYHVDMAVTNNAKINLVCCNQIYYFEDKNQYIDRHPLNYRFKTKDNIVPCNDLRKNLQFSAALSFFRVKDIPSDLIFDEELKPTFEDGKFVNTFLLNQKEDSFVYFQPKSRYLNRKRADKSSTMDGVWQHKGQFSTVFERGYLDILSKCQSEKGYIPKHLQRTVLWEMLRLVKQFLNHEERLDFLTINEKEKLLFLMDETFKYIEQDTIMNYELGNCGFSRQLGMLGCFKKLDVNRQVAYIDQVDQKNKLFLLRYFSCFDGDSLITIDDNELIPRFYKKSERKFLSRTFLVEHRLWLPIVDNINGILQINIDGKLTNINYDGKRYHNGLPYEKITTNNVVSSSKKDYLVFMDRDDFAGDNAEFFYEYVQRNHPQLPICFILNKSSPDWVRLKKKGFNLIKHNSKHHLNALKQASALISSQIGGITEPFKDLRREYKIIFLQHGVIKDDLSGWLNNVHMDMMLTSTHQEYNSIARNYSPYIYGEKEIKLTGLPRFDSLYQHKDKFKNQIMVMFTWRKSIAGTFIDNSKSEREFNKQFTETDYYKKINGFFNDPKLAYVNKKYGTEFVFCPHPNMKPYLKLFNLPSYIKAIDDNLRIHDVINDSAMVITDFSSIAFDFAYQNKPVCYYQFDKKAFFSGEHTYTKGYFDYDRDGFGPVYEELENVSRFIITTVNSNYKNQAIYTKRVTNTFKQRDDRNCERVYDEIHKMLHKKHILNNDVEENYLSNRAKKSFNANNWNAVLFRYNHLVKITRSPERRLKYQYRYIKGLIHTGKYSLANDQLTIFEQQVISLNNKYYYKVENLKALLFFYTANFYQAKKLWRNNISTLTNGDLINYARSLFLTGDSLELSKLNVSKLNMNEKRIIELLIYNSDNIDHILLDNLLENNLSNNDKKLLNFDLIQAEICYMKGKNYLAMKKLTEFETYSKDPMRRLLIALVSDQLGNRKKVKKQIEALNEPISLFSQEIFELYYKSVN</sequence>
<evidence type="ECO:0000313" key="3">
    <source>
        <dbReference type="EMBL" id="AVT42501.1"/>
    </source>
</evidence>
<organism evidence="3">
    <name type="scientific">Actinobacillus pleuropneumoniae serovar 18</name>
    <dbReference type="NCBI Taxonomy" id="2138312"/>
    <lineage>
        <taxon>Bacteria</taxon>
        <taxon>Pseudomonadati</taxon>
        <taxon>Pseudomonadota</taxon>
        <taxon>Gammaproteobacteria</taxon>
        <taxon>Pasteurellales</taxon>
        <taxon>Pasteurellaceae</taxon>
        <taxon>Actinobacillus</taxon>
    </lineage>
</organism>
<evidence type="ECO:0000313" key="2">
    <source>
        <dbReference type="EMBL" id="AVT42490.1"/>
    </source>
</evidence>
<dbReference type="Pfam" id="PF04464">
    <property type="entry name" value="Glyphos_transf"/>
    <property type="match status" value="1"/>
</dbReference>
<dbReference type="Pfam" id="PF00535">
    <property type="entry name" value="Glycos_transf_2"/>
    <property type="match status" value="1"/>
</dbReference>
<dbReference type="Gene3D" id="3.40.50.12580">
    <property type="match status" value="1"/>
</dbReference>
<reference evidence="3" key="1">
    <citation type="journal article" date="2018" name="Vet. Microbiol.">
        <title>Proposal of serovars 17 and 18 of Actinobacillus pleuropneumoniae based on serological and genotypic analysis.</title>
        <authorList>
            <person name="Bosse J.T."/>
            <person name="Li Y."/>
            <person name="Sarkoezi R."/>
            <person name="Fodor L."/>
            <person name="Lacouture S."/>
            <person name="Gottschalk M."/>
            <person name="Casas Amoribieta M."/>
            <person name="Angen O."/>
            <person name="Nedbalcova K."/>
            <person name="Holden M.T."/>
            <person name="Maskell D.J."/>
            <person name="Tucker A.W."/>
            <person name="Wren B.W."/>
            <person name="Rycroft A.N."/>
            <person name="Langford P.R."/>
        </authorList>
    </citation>
    <scope>NUCLEOTIDE SEQUENCE</scope>
    <source>
        <strain evidence="2">7311555</strain>
        <strain evidence="3">7603757</strain>
    </source>
</reference>
<dbReference type="EMBL" id="MG780424">
    <property type="protein sequence ID" value="AVT42501.1"/>
    <property type="molecule type" value="Genomic_DNA"/>
</dbReference>
<dbReference type="InterPro" id="IPR001173">
    <property type="entry name" value="Glyco_trans_2-like"/>
</dbReference>
<dbReference type="PANTHER" id="PTHR22916">
    <property type="entry name" value="GLYCOSYLTRANSFERASE"/>
    <property type="match status" value="1"/>
</dbReference>
<dbReference type="InterPro" id="IPR029044">
    <property type="entry name" value="Nucleotide-diphossugar_trans"/>
</dbReference>
<dbReference type="InterPro" id="IPR007554">
    <property type="entry name" value="Glycerophosphate_synth"/>
</dbReference>
<dbReference type="CDD" id="cd00761">
    <property type="entry name" value="Glyco_tranf_GTA_type"/>
    <property type="match status" value="1"/>
</dbReference>